<sequence length="119" mass="14005">MPSVARTAQQPSWRDRLPPALREMVATPLTFKVFRDRELPAERCFGYDAQHDPCYYAHRFSIQELRSDDDEEFYACTLYGESLAAWRLHDGHWLIHRIVHSDEQCDEQGCYSLSPDMPR</sequence>
<accession>A0ABV7ATT5</accession>
<dbReference type="RefSeq" id="WP_377814361.1">
    <property type="nucleotide sequence ID" value="NZ_JBHRSJ010000019.1"/>
</dbReference>
<proteinExistence type="predicted"/>
<dbReference type="EMBL" id="JBHRSJ010000019">
    <property type="protein sequence ID" value="MFC2972710.1"/>
    <property type="molecule type" value="Genomic_DNA"/>
</dbReference>
<evidence type="ECO:0000313" key="2">
    <source>
        <dbReference type="Proteomes" id="UP001595457"/>
    </source>
</evidence>
<protein>
    <recommendedName>
        <fullName evidence="3">DUF4440 domain-containing protein</fullName>
    </recommendedName>
</protein>
<gene>
    <name evidence="1" type="ORF">ACFOJE_10860</name>
</gene>
<evidence type="ECO:0008006" key="3">
    <source>
        <dbReference type="Google" id="ProtNLM"/>
    </source>
</evidence>
<keyword evidence="2" id="KW-1185">Reference proteome</keyword>
<name>A0ABV7ATT5_9GAMM</name>
<comment type="caution">
    <text evidence="1">The sequence shown here is derived from an EMBL/GenBank/DDBJ whole genome shotgun (WGS) entry which is preliminary data.</text>
</comment>
<evidence type="ECO:0000313" key="1">
    <source>
        <dbReference type="EMBL" id="MFC2972710.1"/>
    </source>
</evidence>
<organism evidence="1 2">
    <name type="scientific">Azotobacter bryophylli</name>
    <dbReference type="NCBI Taxonomy" id="1986537"/>
    <lineage>
        <taxon>Bacteria</taxon>
        <taxon>Pseudomonadati</taxon>
        <taxon>Pseudomonadota</taxon>
        <taxon>Gammaproteobacteria</taxon>
        <taxon>Pseudomonadales</taxon>
        <taxon>Pseudomonadaceae</taxon>
        <taxon>Azotobacter</taxon>
    </lineage>
</organism>
<reference evidence="2" key="1">
    <citation type="journal article" date="2019" name="Int. J. Syst. Evol. Microbiol.">
        <title>The Global Catalogue of Microorganisms (GCM) 10K type strain sequencing project: providing services to taxonomists for standard genome sequencing and annotation.</title>
        <authorList>
            <consortium name="The Broad Institute Genomics Platform"/>
            <consortium name="The Broad Institute Genome Sequencing Center for Infectious Disease"/>
            <person name="Wu L."/>
            <person name="Ma J."/>
        </authorList>
    </citation>
    <scope>NUCLEOTIDE SEQUENCE [LARGE SCALE GENOMIC DNA]</scope>
    <source>
        <strain evidence="2">KCTC 62195</strain>
    </source>
</reference>
<dbReference type="Proteomes" id="UP001595457">
    <property type="component" value="Unassembled WGS sequence"/>
</dbReference>